<keyword evidence="4" id="KW-1185">Reference proteome</keyword>
<dbReference type="PANTHER" id="PTHR48172">
    <property type="match status" value="1"/>
</dbReference>
<dbReference type="Pfam" id="PF06101">
    <property type="entry name" value="Vps62"/>
    <property type="match status" value="1"/>
</dbReference>
<proteinExistence type="predicted"/>
<feature type="region of interest" description="Disordered" evidence="1">
    <location>
        <begin position="294"/>
        <end position="328"/>
    </location>
</feature>
<dbReference type="FunCoup" id="A0A7J6II35">
    <property type="interactions" value="29"/>
</dbReference>
<protein>
    <submittedName>
        <fullName evidence="3">Putative vacuolar protein sorting-associated protein TDA6</fullName>
    </submittedName>
</protein>
<reference evidence="3 4" key="2">
    <citation type="submission" date="2020-04" db="EMBL/GenBank/DDBJ databases">
        <title>Genome sequencing and assembly of multiple isolates from the Colletotrichum gloeosporioides species complex.</title>
        <authorList>
            <person name="Gan P."/>
            <person name="Shirasu K."/>
        </authorList>
    </citation>
    <scope>NUCLEOTIDE SEQUENCE [LARGE SCALE GENOMIC DNA]</scope>
    <source>
        <strain evidence="3 4">Nara gc5</strain>
    </source>
</reference>
<dbReference type="GeneID" id="43617443"/>
<comment type="caution">
    <text evidence="3">The sequence shown here is derived from an EMBL/GenBank/DDBJ whole genome shotgun (WGS) entry which is preliminary data.</text>
</comment>
<feature type="compositionally biased region" description="Acidic residues" evidence="1">
    <location>
        <begin position="238"/>
        <end position="250"/>
    </location>
</feature>
<dbReference type="InParanoid" id="A0A7J6II35"/>
<evidence type="ECO:0000256" key="1">
    <source>
        <dbReference type="SAM" id="MobiDB-lite"/>
    </source>
</evidence>
<dbReference type="InterPro" id="IPR009291">
    <property type="entry name" value="Vps62"/>
</dbReference>
<keyword evidence="2" id="KW-0812">Transmembrane</keyword>
<organism evidence="3 4">
    <name type="scientific">Colletotrichum fructicola (strain Nara gc5)</name>
    <name type="common">Anthracnose fungus</name>
    <name type="synonym">Colletotrichum gloeosporioides (strain Nara gc5)</name>
    <dbReference type="NCBI Taxonomy" id="1213859"/>
    <lineage>
        <taxon>Eukaryota</taxon>
        <taxon>Fungi</taxon>
        <taxon>Dikarya</taxon>
        <taxon>Ascomycota</taxon>
        <taxon>Pezizomycotina</taxon>
        <taxon>Sordariomycetes</taxon>
        <taxon>Hypocreomycetidae</taxon>
        <taxon>Glomerellales</taxon>
        <taxon>Glomerellaceae</taxon>
        <taxon>Colletotrichum</taxon>
        <taxon>Colletotrichum gloeosporioides species complex</taxon>
    </lineage>
</organism>
<feature type="transmembrane region" description="Helical" evidence="2">
    <location>
        <begin position="36"/>
        <end position="53"/>
    </location>
</feature>
<dbReference type="OrthoDB" id="188042at2759"/>
<keyword evidence="2" id="KW-0472">Membrane</keyword>
<dbReference type="EMBL" id="ANPB02000010">
    <property type="protein sequence ID" value="KAF4475645.1"/>
    <property type="molecule type" value="Genomic_DNA"/>
</dbReference>
<sequence>MLSQTKNQLKAKALHLARGQPGADSATFPMYYLRRITIFLAVVGSISFLAWFLPRYLNPNPPDPAKQREDKRWISSSPYWLDRQACRWLSLCGIHHLSWDPAALLPFKNDTDGDELRLELRSLYNDEGRHNGWESVSRKKAPQDKTEAKTLKEIPDYVLKYAPLVHLYSGENFWPADIAEHIKHMTPYLERQALNQSLLLSDLHQLNKEDGMVYLTSDDDVEQRPEWLHSHVGIPEPWNDEEDGGEDDGHEDLPTEDPDRSDRVPSSPLEDTTWFDVSRDHPVYRISDPRRFPHFVPSARTGSFQNRRRDQKPLPPPDTPTHKPDQEGYSKAPAVLVLVDKGSGIVDAFWFFFYSYNLGQTVLTIRFGNHVGDWEHCMMRFENGVPRGIFFSEHEGGQAYTYHAVEKRGDRPVIYSAVGSHAMYAQAGDHPYVLPFKMLKDVTDKGPLWDPAKNAYTYWYDYAQDLDEDLDDDLDDEVDVASGHRKENPTSLVPTAENPDAPTSWFHYAGPWGDKLYSLADMRQWRLFAQYHYVSGPLGPKFKRLDREKLCITTRCRILDNLKPGQTWYS</sequence>
<dbReference type="Proteomes" id="UP000011096">
    <property type="component" value="Unassembled WGS sequence"/>
</dbReference>
<dbReference type="RefSeq" id="XP_031887205.2">
    <property type="nucleotide sequence ID" value="XM_032033408.2"/>
</dbReference>
<accession>A0A7J6II35</accession>
<dbReference type="PANTHER" id="PTHR48172:SF2">
    <property type="entry name" value="VACUOLAR PROTEIN SORTING PROTEIN 62"/>
    <property type="match status" value="1"/>
</dbReference>
<feature type="region of interest" description="Disordered" evidence="1">
    <location>
        <begin position="231"/>
        <end position="274"/>
    </location>
</feature>
<dbReference type="AlphaFoldDB" id="A0A7J6II35"/>
<reference evidence="3 4" key="1">
    <citation type="submission" date="2012-08" db="EMBL/GenBank/DDBJ databases">
        <authorList>
            <person name="Gan P.H.P."/>
            <person name="Ikeda K."/>
            <person name="Irieda H."/>
            <person name="Narusaka M."/>
            <person name="O'Connell R.J."/>
            <person name="Narusaka Y."/>
            <person name="Takano Y."/>
            <person name="Kubo Y."/>
            <person name="Shirasu K."/>
        </authorList>
    </citation>
    <scope>NUCLEOTIDE SEQUENCE [LARGE SCALE GENOMIC DNA]</scope>
    <source>
        <strain evidence="3 4">Nara gc5</strain>
    </source>
</reference>
<feature type="compositionally biased region" description="Basic and acidic residues" evidence="1">
    <location>
        <begin position="251"/>
        <end position="263"/>
    </location>
</feature>
<gene>
    <name evidence="3" type="primary">TDA6-0</name>
    <name evidence="3" type="ORF">CGGC5_v015859</name>
</gene>
<name>A0A7J6II35_COLFN</name>
<keyword evidence="2" id="KW-1133">Transmembrane helix</keyword>
<evidence type="ECO:0000313" key="4">
    <source>
        <dbReference type="Proteomes" id="UP000011096"/>
    </source>
</evidence>
<evidence type="ECO:0000256" key="2">
    <source>
        <dbReference type="SAM" id="Phobius"/>
    </source>
</evidence>
<evidence type="ECO:0000313" key="3">
    <source>
        <dbReference type="EMBL" id="KAF4475645.1"/>
    </source>
</evidence>